<dbReference type="AlphaFoldDB" id="A0A137P920"/>
<reference evidence="3 4" key="1">
    <citation type="journal article" date="2015" name="Genome Biol. Evol.">
        <title>Phylogenomic analyses indicate that early fungi evolved digesting cell walls of algal ancestors of land plants.</title>
        <authorList>
            <person name="Chang Y."/>
            <person name="Wang S."/>
            <person name="Sekimoto S."/>
            <person name="Aerts A.L."/>
            <person name="Choi C."/>
            <person name="Clum A."/>
            <person name="LaButti K.M."/>
            <person name="Lindquist E.A."/>
            <person name="Yee Ngan C."/>
            <person name="Ohm R.A."/>
            <person name="Salamov A.A."/>
            <person name="Grigoriev I.V."/>
            <person name="Spatafora J.W."/>
            <person name="Berbee M.L."/>
        </authorList>
    </citation>
    <scope>NUCLEOTIDE SEQUENCE [LARGE SCALE GENOMIC DNA]</scope>
    <source>
        <strain evidence="3 4">NRRL 28638</strain>
    </source>
</reference>
<dbReference type="OMA" id="WEDVWSV"/>
<dbReference type="Pfam" id="PF00134">
    <property type="entry name" value="Cyclin_N"/>
    <property type="match status" value="1"/>
</dbReference>
<dbReference type="InterPro" id="IPR013763">
    <property type="entry name" value="Cyclin-like_dom"/>
</dbReference>
<gene>
    <name evidence="3" type="ORF">CONCODRAFT_81601</name>
</gene>
<dbReference type="Gene3D" id="1.10.472.10">
    <property type="entry name" value="Cyclin-like"/>
    <property type="match status" value="2"/>
</dbReference>
<sequence>MLSLKNPIANLAQITQSPSKSDGIDEILEDDLRCLGCELIQNGGILLKLPQRTMATGQVLFQRFYYTASLKDHALIEIVLGALFLACKIEETSRKMRDIINVIDYLIKYKRDLPFTPLSIYSEQYYNFKDSMIRGEILILRQLGFNVQVELPYGLLVNYLKALNLSDTSSLPQLAWNYLNDGLRTKIFVAYDLPTLACGVIFLACRTCEVPMPESPPWWELFGAELEDIEQIANHILRLYTRKFISNQFLQNLLTKKFVPNYSHSHL</sequence>
<feature type="domain" description="Cyclin-like" evidence="2">
    <location>
        <begin position="38"/>
        <end position="141"/>
    </location>
</feature>
<evidence type="ECO:0000313" key="4">
    <source>
        <dbReference type="Proteomes" id="UP000070444"/>
    </source>
</evidence>
<keyword evidence="4" id="KW-1185">Reference proteome</keyword>
<organism evidence="3 4">
    <name type="scientific">Conidiobolus coronatus (strain ATCC 28846 / CBS 209.66 / NRRL 28638)</name>
    <name type="common">Delacroixia coronata</name>
    <dbReference type="NCBI Taxonomy" id="796925"/>
    <lineage>
        <taxon>Eukaryota</taxon>
        <taxon>Fungi</taxon>
        <taxon>Fungi incertae sedis</taxon>
        <taxon>Zoopagomycota</taxon>
        <taxon>Entomophthoromycotina</taxon>
        <taxon>Entomophthoromycetes</taxon>
        <taxon>Entomophthorales</taxon>
        <taxon>Ancylistaceae</taxon>
        <taxon>Conidiobolus</taxon>
    </lineage>
</organism>
<name>A0A137P920_CONC2</name>
<dbReference type="SMART" id="SM00385">
    <property type="entry name" value="CYCLIN"/>
    <property type="match status" value="2"/>
</dbReference>
<comment type="similarity">
    <text evidence="1">Belongs to the cyclin family.</text>
</comment>
<feature type="domain" description="Cyclin-like" evidence="2">
    <location>
        <begin position="154"/>
        <end position="238"/>
    </location>
</feature>
<keyword evidence="1" id="KW-0195">Cyclin</keyword>
<dbReference type="PANTHER" id="PTHR10026">
    <property type="entry name" value="CYCLIN"/>
    <property type="match status" value="1"/>
</dbReference>
<dbReference type="OrthoDB" id="10264655at2759"/>
<dbReference type="STRING" id="796925.A0A137P920"/>
<dbReference type="SUPFAM" id="SSF47954">
    <property type="entry name" value="Cyclin-like"/>
    <property type="match status" value="2"/>
</dbReference>
<dbReference type="PIRSF" id="PIRSF036580">
    <property type="entry name" value="Cyclin_L"/>
    <property type="match status" value="1"/>
</dbReference>
<dbReference type="Proteomes" id="UP000070444">
    <property type="component" value="Unassembled WGS sequence"/>
</dbReference>
<dbReference type="CDD" id="cd20533">
    <property type="entry name" value="CYCLIN_CCNL_rpt2"/>
    <property type="match status" value="1"/>
</dbReference>
<dbReference type="InterPro" id="IPR006671">
    <property type="entry name" value="Cyclin_N"/>
</dbReference>
<proteinExistence type="inferred from homology"/>
<dbReference type="EMBL" id="KQ964473">
    <property type="protein sequence ID" value="KXN71506.1"/>
    <property type="molecule type" value="Genomic_DNA"/>
</dbReference>
<dbReference type="GO" id="GO:0006357">
    <property type="term" value="P:regulation of transcription by RNA polymerase II"/>
    <property type="evidence" value="ECO:0007669"/>
    <property type="project" value="InterPro"/>
</dbReference>
<accession>A0A137P920</accession>
<evidence type="ECO:0000313" key="3">
    <source>
        <dbReference type="EMBL" id="KXN71506.1"/>
    </source>
</evidence>
<protein>
    <submittedName>
        <fullName evidence="3">Cyclin-like protein</fullName>
    </submittedName>
</protein>
<dbReference type="InterPro" id="IPR043198">
    <property type="entry name" value="Cyclin/Ssn8"/>
</dbReference>
<evidence type="ECO:0000259" key="2">
    <source>
        <dbReference type="SMART" id="SM00385"/>
    </source>
</evidence>
<dbReference type="CDD" id="cd20532">
    <property type="entry name" value="CYCLIN_CCNL_rpt1"/>
    <property type="match status" value="1"/>
</dbReference>
<dbReference type="GO" id="GO:0016538">
    <property type="term" value="F:cyclin-dependent protein serine/threonine kinase regulator activity"/>
    <property type="evidence" value="ECO:0007669"/>
    <property type="project" value="InterPro"/>
</dbReference>
<dbReference type="InterPro" id="IPR036915">
    <property type="entry name" value="Cyclin-like_sf"/>
</dbReference>
<evidence type="ECO:0000256" key="1">
    <source>
        <dbReference type="RuleBase" id="RU000383"/>
    </source>
</evidence>